<proteinExistence type="predicted"/>
<name>A0ABC9BCE9_9POAL</name>
<evidence type="ECO:0000313" key="3">
    <source>
        <dbReference type="Proteomes" id="UP001497457"/>
    </source>
</evidence>
<dbReference type="EMBL" id="OZ075134">
    <property type="protein sequence ID" value="CAL4995460.1"/>
    <property type="molecule type" value="Genomic_DNA"/>
</dbReference>
<reference evidence="3" key="1">
    <citation type="submission" date="2024-06" db="EMBL/GenBank/DDBJ databases">
        <authorList>
            <person name="Ryan C."/>
        </authorList>
    </citation>
    <scope>NUCLEOTIDE SEQUENCE [LARGE SCALE GENOMIC DNA]</scope>
</reference>
<evidence type="ECO:0000313" key="2">
    <source>
        <dbReference type="EMBL" id="CAL4995460.1"/>
    </source>
</evidence>
<reference evidence="2 3" key="2">
    <citation type="submission" date="2024-10" db="EMBL/GenBank/DDBJ databases">
        <authorList>
            <person name="Ryan C."/>
        </authorList>
    </citation>
    <scope>NUCLEOTIDE SEQUENCE [LARGE SCALE GENOMIC DNA]</scope>
</reference>
<protein>
    <recommendedName>
        <fullName evidence="1">KIB1-4 beta-propeller domain-containing protein</fullName>
    </recommendedName>
</protein>
<dbReference type="PANTHER" id="PTHR33110">
    <property type="entry name" value="F-BOX/KELCH-REPEAT PROTEIN-RELATED"/>
    <property type="match status" value="1"/>
</dbReference>
<dbReference type="AlphaFoldDB" id="A0ABC9BCE9"/>
<organism evidence="2 3">
    <name type="scientific">Urochloa decumbens</name>
    <dbReference type="NCBI Taxonomy" id="240449"/>
    <lineage>
        <taxon>Eukaryota</taxon>
        <taxon>Viridiplantae</taxon>
        <taxon>Streptophyta</taxon>
        <taxon>Embryophyta</taxon>
        <taxon>Tracheophyta</taxon>
        <taxon>Spermatophyta</taxon>
        <taxon>Magnoliopsida</taxon>
        <taxon>Liliopsida</taxon>
        <taxon>Poales</taxon>
        <taxon>Poaceae</taxon>
        <taxon>PACMAD clade</taxon>
        <taxon>Panicoideae</taxon>
        <taxon>Panicodae</taxon>
        <taxon>Paniceae</taxon>
        <taxon>Melinidinae</taxon>
        <taxon>Urochloa</taxon>
    </lineage>
</organism>
<dbReference type="Proteomes" id="UP001497457">
    <property type="component" value="Chromosome 24b"/>
</dbReference>
<sequence>MDQRPSPWSDLPLELGGLILRLLPCHMDRLGFRSACRQWRLAERQHRPHLPPPGLPLMIWLGEHNFLSLAGGELRRFRTDHVDVLRRRFPSCRGSFDGWLLFQRYGEHSMCFLINPLSGANIKIPLLLDNGARFDRFPMCKIIVCSPNLIAAILWGSSVGFYRPGASSWSACPTDYCGRGSYVDIALYRGKIYALNTKDGLFIHEVGDAAAAVAAAAGIPKASHVVDNAIASQPLEIANPEGIVTRRYLVVSCIGKLLLVKLMVPFRLPRSGSSSSKAIDGIMLKVFEADLEMGRWMEVNNLDNGEALFVSGGCSRAVRLTGSDKRFQDNCVYILGHVFSDMYCCEAMPTYGSYDLKNGTIRQVVLDRMLVVWPVLSMEWFFPQE</sequence>
<keyword evidence="3" id="KW-1185">Reference proteome</keyword>
<dbReference type="Pfam" id="PF03478">
    <property type="entry name" value="Beta-prop_KIB1-4"/>
    <property type="match status" value="1"/>
</dbReference>
<evidence type="ECO:0000259" key="1">
    <source>
        <dbReference type="Pfam" id="PF03478"/>
    </source>
</evidence>
<dbReference type="InterPro" id="IPR005174">
    <property type="entry name" value="KIB1-4_b-propeller"/>
</dbReference>
<accession>A0ABC9BCE9</accession>
<feature type="domain" description="KIB1-4 beta-propeller" evidence="1">
    <location>
        <begin position="86"/>
        <end position="341"/>
    </location>
</feature>
<dbReference type="PANTHER" id="PTHR33110:SF108">
    <property type="entry name" value="OS11G0154200 PROTEIN"/>
    <property type="match status" value="1"/>
</dbReference>
<gene>
    <name evidence="2" type="ORF">URODEC1_LOCUS62358</name>
</gene>